<dbReference type="InterPro" id="IPR051543">
    <property type="entry name" value="Serine_Peptidase_S9A"/>
</dbReference>
<dbReference type="PRINTS" id="PR00862">
    <property type="entry name" value="PROLIGOPTASE"/>
</dbReference>
<keyword evidence="2 6" id="KW-0645">Protease</keyword>
<keyword evidence="11" id="KW-1185">Reference proteome</keyword>
<protein>
    <recommendedName>
        <fullName evidence="6">Prolyl endopeptidase</fullName>
        <ecNumber evidence="6">3.4.21.-</ecNumber>
    </recommendedName>
</protein>
<feature type="transmembrane region" description="Helical" evidence="7">
    <location>
        <begin position="20"/>
        <end position="37"/>
    </location>
</feature>
<keyword evidence="4 6" id="KW-0720">Serine protease</keyword>
<evidence type="ECO:0000259" key="9">
    <source>
        <dbReference type="Pfam" id="PF02897"/>
    </source>
</evidence>
<gene>
    <name evidence="10" type="ORF">NSK_004933</name>
</gene>
<dbReference type="Gene3D" id="3.40.50.1820">
    <property type="entry name" value="alpha/beta hydrolase"/>
    <property type="match status" value="1"/>
</dbReference>
<comment type="caution">
    <text evidence="10">The sequence shown here is derived from an EMBL/GenBank/DDBJ whole genome shotgun (WGS) entry which is preliminary data.</text>
</comment>
<dbReference type="EMBL" id="SDOX01000021">
    <property type="protein sequence ID" value="TFJ83835.1"/>
    <property type="molecule type" value="Genomic_DNA"/>
</dbReference>
<dbReference type="SUPFAM" id="SSF53474">
    <property type="entry name" value="alpha/beta-Hydrolases"/>
    <property type="match status" value="1"/>
</dbReference>
<dbReference type="InterPro" id="IPR002470">
    <property type="entry name" value="Peptidase_S9A"/>
</dbReference>
<name>A0A4D9D312_9STRA</name>
<sequence>MVRPGVRLVPPPGKQTAKLLFGFLAAGGAIAAVFFILRRQREKRFLREGPRRAPKKPHKVLFGKVEGENRGPRMDALMDPPIELEDPLFWLRDDSRNNPEVLNLIKEENRFTEARTRHSKPFQQKIYADLLRHMKQTDAQVPYLWGEHYYYSRTVEGKSYGYICRRCGSMDAPEEIVLDLNALAKGQKYLDVGEWSPAPPAHALLAYSVDTTGYETYEIRFKSLSEGIRKGWEMRKLTANVACNDLIPGTSGSFVWGNDSSTIYYEKLDASHRPYQLWRHAMGTPTSEDVLLFTEDDERLWMGLDKTDSGRFLVLSLSGKQQNETWVLDLENAEGPIEHSARQLRLVEKRAENVRYSVEHHGEYLYIITNNFKGRECLNSMLVRAPVITPSSAHWEEVFAYDPAEQLKHLTCFRDAIVIHGRAQGYAQFWIYHPPITPCRSRSGKNSDEGTATLKKETHRKVPITHPESVYCVHSGQNRTYESNCFRYEYSSLVTPRRTIDYNLLTGAKTILKQVEVPYYDASRFGCERLEAPSAAPDRRGIPLSIVYKKSVLPEGVSRPAAPLPVFLTAYGSYGACNDPSFDSNRLALLERGVVYVIAHIRGGGEMGRPWYEKEGKFLAKKNTFLDFVGSAEHLVSQGLTAPDRLAISGGSAGGLLITACLNMRGAQLFKAAICDVPFCDVLCTMSDATIPLTVVEWEEWGNPNESAFHDYIHSYCPITNIRPQQYPAILVLGGLHDPRVAYWEPLKYVKKLRENLTADSGQLLLKIDMSSGHFSASDRYKYLREKAFNYAFVLEQLLIFE</sequence>
<dbReference type="InterPro" id="IPR029058">
    <property type="entry name" value="AB_hydrolase_fold"/>
</dbReference>
<evidence type="ECO:0000256" key="4">
    <source>
        <dbReference type="ARBA" id="ARBA00022825"/>
    </source>
</evidence>
<dbReference type="AlphaFoldDB" id="A0A4D9D312"/>
<evidence type="ECO:0000313" key="10">
    <source>
        <dbReference type="EMBL" id="TFJ83835.1"/>
    </source>
</evidence>
<evidence type="ECO:0000313" key="11">
    <source>
        <dbReference type="Proteomes" id="UP000355283"/>
    </source>
</evidence>
<organism evidence="10 11">
    <name type="scientific">Nannochloropsis salina CCMP1776</name>
    <dbReference type="NCBI Taxonomy" id="1027361"/>
    <lineage>
        <taxon>Eukaryota</taxon>
        <taxon>Sar</taxon>
        <taxon>Stramenopiles</taxon>
        <taxon>Ochrophyta</taxon>
        <taxon>Eustigmatophyceae</taxon>
        <taxon>Eustigmatales</taxon>
        <taxon>Monodopsidaceae</taxon>
        <taxon>Microchloropsis</taxon>
        <taxon>Microchloropsis salina</taxon>
    </lineage>
</organism>
<comment type="similarity">
    <text evidence="1 6">Belongs to the peptidase S9A family.</text>
</comment>
<dbReference type="GO" id="GO:0006508">
    <property type="term" value="P:proteolysis"/>
    <property type="evidence" value="ECO:0007669"/>
    <property type="project" value="UniProtKB-KW"/>
</dbReference>
<proteinExistence type="inferred from homology"/>
<dbReference type="InterPro" id="IPR001375">
    <property type="entry name" value="Peptidase_S9_cat"/>
</dbReference>
<evidence type="ECO:0000256" key="7">
    <source>
        <dbReference type="SAM" id="Phobius"/>
    </source>
</evidence>
<keyword evidence="7" id="KW-0472">Membrane</keyword>
<dbReference type="SUPFAM" id="SSF50993">
    <property type="entry name" value="Peptidase/esterase 'gauge' domain"/>
    <property type="match status" value="1"/>
</dbReference>
<evidence type="ECO:0000256" key="6">
    <source>
        <dbReference type="RuleBase" id="RU368024"/>
    </source>
</evidence>
<dbReference type="Gene3D" id="2.130.10.120">
    <property type="entry name" value="Prolyl oligopeptidase, N-terminal domain"/>
    <property type="match status" value="1"/>
</dbReference>
<reference evidence="10 11" key="1">
    <citation type="submission" date="2019-01" db="EMBL/GenBank/DDBJ databases">
        <title>Nuclear Genome Assembly of the Microalgal Biofuel strain Nannochloropsis salina CCMP1776.</title>
        <authorList>
            <person name="Hovde B."/>
        </authorList>
    </citation>
    <scope>NUCLEOTIDE SEQUENCE [LARGE SCALE GENOMIC DNA]</scope>
    <source>
        <strain evidence="10 11">CCMP1776</strain>
    </source>
</reference>
<evidence type="ECO:0000256" key="3">
    <source>
        <dbReference type="ARBA" id="ARBA00022801"/>
    </source>
</evidence>
<dbReference type="OrthoDB" id="248387at2759"/>
<evidence type="ECO:0000259" key="8">
    <source>
        <dbReference type="Pfam" id="PF00326"/>
    </source>
</evidence>
<dbReference type="PANTHER" id="PTHR11757:SF19">
    <property type="entry name" value="PROLYL ENDOPEPTIDASE-LIKE"/>
    <property type="match status" value="1"/>
</dbReference>
<comment type="function">
    <text evidence="5">Serine peptidase whose precise substrate specificity remains unclear. Does not cleave peptides after a arginine or lysine residue. Regulates trans-Golgi network morphology and sorting by regulating the membrane binding of the AP-1 complex. May play a role in the regulation of synaptic vesicle exocytosis.</text>
</comment>
<dbReference type="Proteomes" id="UP000355283">
    <property type="component" value="Unassembled WGS sequence"/>
</dbReference>
<dbReference type="Pfam" id="PF02897">
    <property type="entry name" value="Peptidase_S9_N"/>
    <property type="match status" value="1"/>
</dbReference>
<keyword evidence="7" id="KW-0812">Transmembrane</keyword>
<keyword evidence="7" id="KW-1133">Transmembrane helix</keyword>
<dbReference type="InterPro" id="IPR023302">
    <property type="entry name" value="Pept_S9A_N"/>
</dbReference>
<evidence type="ECO:0000256" key="1">
    <source>
        <dbReference type="ARBA" id="ARBA00005228"/>
    </source>
</evidence>
<feature type="domain" description="Peptidase S9A N-terminal" evidence="9">
    <location>
        <begin position="81"/>
        <end position="514"/>
    </location>
</feature>
<dbReference type="Pfam" id="PF00326">
    <property type="entry name" value="Peptidase_S9"/>
    <property type="match status" value="1"/>
</dbReference>
<dbReference type="GO" id="GO:0004252">
    <property type="term" value="F:serine-type endopeptidase activity"/>
    <property type="evidence" value="ECO:0007669"/>
    <property type="project" value="UniProtKB-UniRule"/>
</dbReference>
<dbReference type="EC" id="3.4.21.-" evidence="6"/>
<keyword evidence="3 6" id="KW-0378">Hydrolase</keyword>
<accession>A0A4D9D312</accession>
<dbReference type="PANTHER" id="PTHR11757">
    <property type="entry name" value="PROTEASE FAMILY S9A OLIGOPEPTIDASE"/>
    <property type="match status" value="1"/>
</dbReference>
<evidence type="ECO:0000256" key="2">
    <source>
        <dbReference type="ARBA" id="ARBA00022670"/>
    </source>
</evidence>
<feature type="domain" description="Peptidase S9 prolyl oligopeptidase catalytic" evidence="8">
    <location>
        <begin position="580"/>
        <end position="798"/>
    </location>
</feature>
<evidence type="ECO:0000256" key="5">
    <source>
        <dbReference type="ARBA" id="ARBA00045448"/>
    </source>
</evidence>